<accession>A0A1B8GSP5</accession>
<name>A0A1B8GSP5_9PEZI</name>
<organism evidence="1 2">
    <name type="scientific">Pseudogymnoascus verrucosus</name>
    <dbReference type="NCBI Taxonomy" id="342668"/>
    <lineage>
        <taxon>Eukaryota</taxon>
        <taxon>Fungi</taxon>
        <taxon>Dikarya</taxon>
        <taxon>Ascomycota</taxon>
        <taxon>Pezizomycotina</taxon>
        <taxon>Leotiomycetes</taxon>
        <taxon>Thelebolales</taxon>
        <taxon>Thelebolaceae</taxon>
        <taxon>Pseudogymnoascus</taxon>
    </lineage>
</organism>
<dbReference type="RefSeq" id="XP_018132592.1">
    <property type="nucleotide sequence ID" value="XM_018272844.1"/>
</dbReference>
<reference evidence="2" key="2">
    <citation type="journal article" date="2018" name="Nat. Commun.">
        <title>Extreme sensitivity to ultraviolet light in the fungal pathogen causing white-nose syndrome of bats.</title>
        <authorList>
            <person name="Palmer J.M."/>
            <person name="Drees K.P."/>
            <person name="Foster J.T."/>
            <person name="Lindner D.L."/>
        </authorList>
    </citation>
    <scope>NUCLEOTIDE SEQUENCE [LARGE SCALE GENOMIC DNA]</scope>
    <source>
        <strain evidence="2">UAMH 10579</strain>
    </source>
</reference>
<proteinExistence type="predicted"/>
<gene>
    <name evidence="1" type="ORF">VE01_03349</name>
</gene>
<reference evidence="1 2" key="1">
    <citation type="submission" date="2016-03" db="EMBL/GenBank/DDBJ databases">
        <title>Comparative genomics of Pseudogymnoascus destructans, the fungus causing white-nose syndrome of bats.</title>
        <authorList>
            <person name="Palmer J.M."/>
            <person name="Drees K.P."/>
            <person name="Foster J.T."/>
            <person name="Lindner D.L."/>
        </authorList>
    </citation>
    <scope>NUCLEOTIDE SEQUENCE [LARGE SCALE GENOMIC DNA]</scope>
    <source>
        <strain evidence="1 2">UAMH 10579</strain>
    </source>
</reference>
<dbReference type="EMBL" id="KV460215">
    <property type="protein sequence ID" value="OBT98859.1"/>
    <property type="molecule type" value="Genomic_DNA"/>
</dbReference>
<sequence>MPEDSEASENWLLDNQSSALNALYLRLAFLVEQVRYEVGKGNRDYRELQHWIIQHDLTKASRKNTRRVLLCWRPTSSLMGDLEEQACMLQDFSNIAFGITQVELQSLEKTEARLVQCFNAFRSFSSLHEPIFAGLGILSLTPGCPFDSSLEAIYRMLTLSSKADILRVWEPIAKAVSGISIRAYNDREKLDVVKLFNHFKTREDSEKSKLRGKGEFVTDISDSKWARFCEFYRKFDTTQGALEGVARREILYFLRNPSNRDESLDEMSKLLSASLDYAE</sequence>
<dbReference type="GeneID" id="28836735"/>
<dbReference type="AlphaFoldDB" id="A0A1B8GSP5"/>
<dbReference type="Proteomes" id="UP000091956">
    <property type="component" value="Unassembled WGS sequence"/>
</dbReference>
<keyword evidence="2" id="KW-1185">Reference proteome</keyword>
<evidence type="ECO:0000313" key="2">
    <source>
        <dbReference type="Proteomes" id="UP000091956"/>
    </source>
</evidence>
<evidence type="ECO:0000313" key="1">
    <source>
        <dbReference type="EMBL" id="OBT98859.1"/>
    </source>
</evidence>
<protein>
    <submittedName>
        <fullName evidence="1">Uncharacterized protein</fullName>
    </submittedName>
</protein>